<dbReference type="CDD" id="cd06532">
    <property type="entry name" value="Glyco_transf_25"/>
    <property type="match status" value="1"/>
</dbReference>
<evidence type="ECO:0000313" key="4">
    <source>
        <dbReference type="Proteomes" id="UP000056750"/>
    </source>
</evidence>
<dbReference type="Proteomes" id="UP000056750">
    <property type="component" value="Plasmid pASTE61-200"/>
</dbReference>
<evidence type="ECO:0000256" key="1">
    <source>
        <dbReference type="SAM" id="Coils"/>
    </source>
</evidence>
<evidence type="ECO:0000313" key="3">
    <source>
        <dbReference type="EMBL" id="AMJ76587.1"/>
    </source>
</evidence>
<dbReference type="Pfam" id="PF01755">
    <property type="entry name" value="Glyco_transf_25"/>
    <property type="match status" value="1"/>
</dbReference>
<gene>
    <name evidence="3" type="ORF">AVL57_00120</name>
</gene>
<dbReference type="InterPro" id="IPR002654">
    <property type="entry name" value="Glyco_trans_25"/>
</dbReference>
<dbReference type="RefSeq" id="WP_061093628.1">
    <property type="nucleotide sequence ID" value="NZ_CP013927.1"/>
</dbReference>
<dbReference type="EMBL" id="CP013927">
    <property type="protein sequence ID" value="AMJ76587.1"/>
    <property type="molecule type" value="Genomic_DNA"/>
</dbReference>
<feature type="domain" description="Glycosyl transferase family 25" evidence="2">
    <location>
        <begin position="9"/>
        <end position="185"/>
    </location>
</feature>
<sequence length="258" mass="29731">MIDTNFCPKVYVINLEQYKERLNNCINRLNKQNLALERIPAVLGGELTELEKSANYSRTLNRTAYHYELSNGEIGCYLSHRKAWEKIAKGDEPYGIVLEDDIELIGDLNLAINTINNLSIDWQVIKLAAYQNRKRKIAHSCNIGNGFELVVHIKPMTGCAATAITKDAAIKLLKYSESFGRPVDVDIQHFWEREIYVYSLLPYPVAQDMSYQSTISGRKVKQEGHFWHRKCQQFKNYFVNKKAVNSQILELKNLDIID</sequence>
<reference evidence="3 4" key="1">
    <citation type="submission" date="2015-12" db="EMBL/GenBank/DDBJ databases">
        <title>Intraspecies pangenome expansion in the marine bacterium Alteromonas.</title>
        <authorList>
            <person name="Lopez-Perez M."/>
            <person name="Rodriguez-Valera F."/>
        </authorList>
    </citation>
    <scope>NUCLEOTIDE SEQUENCE [LARGE SCALE GENOMIC DNA]</scope>
    <source>
        <strain evidence="3 4">LMG 21861</strain>
        <plasmid evidence="3 4">pASTE61-200</plasmid>
    </source>
</reference>
<feature type="coiled-coil region" evidence="1">
    <location>
        <begin position="12"/>
        <end position="39"/>
    </location>
</feature>
<geneLocation type="plasmid" evidence="3 4">
    <name>pASTE61-200</name>
</geneLocation>
<protein>
    <recommendedName>
        <fullName evidence="2">Glycosyl transferase family 25 domain-containing protein</fullName>
    </recommendedName>
</protein>
<proteinExistence type="predicted"/>
<keyword evidence="3" id="KW-0614">Plasmid</keyword>
<accession>A0ABN4LUZ9</accession>
<organism evidence="3 4">
    <name type="scientific">Alteromonas stellipolaris</name>
    <dbReference type="NCBI Taxonomy" id="233316"/>
    <lineage>
        <taxon>Bacteria</taxon>
        <taxon>Pseudomonadati</taxon>
        <taxon>Pseudomonadota</taxon>
        <taxon>Gammaproteobacteria</taxon>
        <taxon>Alteromonadales</taxon>
        <taxon>Alteromonadaceae</taxon>
        <taxon>Alteromonas/Salinimonas group</taxon>
        <taxon>Alteromonas</taxon>
    </lineage>
</organism>
<keyword evidence="1" id="KW-0175">Coiled coil</keyword>
<evidence type="ECO:0000259" key="2">
    <source>
        <dbReference type="Pfam" id="PF01755"/>
    </source>
</evidence>
<keyword evidence="4" id="KW-1185">Reference proteome</keyword>
<name>A0ABN4LUZ9_9ALTE</name>